<reference evidence="4" key="1">
    <citation type="submission" date="2021-05" db="EMBL/GenBank/DDBJ databases">
        <title>The genome of the haptophyte Pavlova lutheri (Diacronema luteri, Pavlovales) - a model for lipid biosynthesis in eukaryotic algae.</title>
        <authorList>
            <person name="Hulatt C.J."/>
            <person name="Posewitz M.C."/>
        </authorList>
    </citation>
    <scope>NUCLEOTIDE SEQUENCE</scope>
    <source>
        <strain evidence="4">NIVA-4/92</strain>
    </source>
</reference>
<feature type="domain" description="Letm1 RBD" evidence="3">
    <location>
        <begin position="102"/>
        <end position="310"/>
    </location>
</feature>
<evidence type="ECO:0000259" key="3">
    <source>
        <dbReference type="PROSITE" id="PS51758"/>
    </source>
</evidence>
<dbReference type="Proteomes" id="UP000751190">
    <property type="component" value="Unassembled WGS sequence"/>
</dbReference>
<dbReference type="Pfam" id="PF07766">
    <property type="entry name" value="LETM1_RBD"/>
    <property type="match status" value="1"/>
</dbReference>
<protein>
    <recommendedName>
        <fullName evidence="3">Letm1 RBD domain-containing protein</fullName>
    </recommendedName>
</protein>
<name>A0A8J5XDY7_DIALT</name>
<proteinExistence type="predicted"/>
<dbReference type="InterPro" id="IPR033122">
    <property type="entry name" value="LETM1-like_RBD"/>
</dbReference>
<comment type="caution">
    <text evidence="4">The sequence shown here is derived from an EMBL/GenBank/DDBJ whole genome shotgun (WGS) entry which is preliminary data.</text>
</comment>
<evidence type="ECO:0000256" key="1">
    <source>
        <dbReference type="PROSITE-ProRule" id="PRU01094"/>
    </source>
</evidence>
<sequence>MRGTSRGARVVTVLAALGVASASAAVADAPARPRKVGLSALQEFSRSTGQLWTNFKVARAIRTDIKAGAAINFADHFHLTRGTIDRGKVFQLIWMASVIKWSTPLVTIFVPSLLPSTFETSAAAAARLEADANVRKAALLELLQKADAGKLPADMAIEALSCGSKAKAFALLSRGGMPLKDLPLPIVHCASKGLAGPQRIFPRFLHMKAIRGKLRNLEQGDAALRVTRLEALPRATLAEACNERAIRVGSASSKALKGAIDEWLALTATTTALPREVADTARLALLAINAVSATRKAFPEQAPVTHAFHTRGGV</sequence>
<evidence type="ECO:0000256" key="2">
    <source>
        <dbReference type="SAM" id="SignalP"/>
    </source>
</evidence>
<accession>A0A8J5XDY7</accession>
<feature type="chain" id="PRO_5035156931" description="Letm1 RBD domain-containing protein" evidence="2">
    <location>
        <begin position="23"/>
        <end position="314"/>
    </location>
</feature>
<dbReference type="OrthoDB" id="10496574at2759"/>
<evidence type="ECO:0000313" key="5">
    <source>
        <dbReference type="Proteomes" id="UP000751190"/>
    </source>
</evidence>
<dbReference type="AlphaFoldDB" id="A0A8J5XDY7"/>
<organism evidence="4 5">
    <name type="scientific">Diacronema lutheri</name>
    <name type="common">Unicellular marine alga</name>
    <name type="synonym">Monochrysis lutheri</name>
    <dbReference type="NCBI Taxonomy" id="2081491"/>
    <lineage>
        <taxon>Eukaryota</taxon>
        <taxon>Haptista</taxon>
        <taxon>Haptophyta</taxon>
        <taxon>Pavlovophyceae</taxon>
        <taxon>Pavlovales</taxon>
        <taxon>Pavlovaceae</taxon>
        <taxon>Diacronema</taxon>
    </lineage>
</organism>
<dbReference type="PROSITE" id="PS51758">
    <property type="entry name" value="LETM1_RBD"/>
    <property type="match status" value="1"/>
</dbReference>
<feature type="signal peptide" evidence="2">
    <location>
        <begin position="1"/>
        <end position="22"/>
    </location>
</feature>
<dbReference type="GO" id="GO:0043022">
    <property type="term" value="F:ribosome binding"/>
    <property type="evidence" value="ECO:0007669"/>
    <property type="project" value="InterPro"/>
</dbReference>
<keyword evidence="1" id="KW-0496">Mitochondrion</keyword>
<keyword evidence="2" id="KW-0732">Signal</keyword>
<gene>
    <name evidence="4" type="ORF">KFE25_003999</name>
</gene>
<dbReference type="EMBL" id="JAGTXO010000015">
    <property type="protein sequence ID" value="KAG8463726.1"/>
    <property type="molecule type" value="Genomic_DNA"/>
</dbReference>
<keyword evidence="5" id="KW-1185">Reference proteome</keyword>
<evidence type="ECO:0000313" key="4">
    <source>
        <dbReference type="EMBL" id="KAG8463726.1"/>
    </source>
</evidence>